<comment type="caution">
    <text evidence="1">The sequence shown here is derived from an EMBL/GenBank/DDBJ whole genome shotgun (WGS) entry which is preliminary data.</text>
</comment>
<name>A0ABV0W2S5_9TELE</name>
<dbReference type="EMBL" id="JAHRIM010020831">
    <property type="protein sequence ID" value="MEQ2262762.1"/>
    <property type="molecule type" value="Genomic_DNA"/>
</dbReference>
<accession>A0ABV0W2S5</accession>
<gene>
    <name evidence="1" type="ORF">XENORESO_020544</name>
</gene>
<evidence type="ECO:0000313" key="2">
    <source>
        <dbReference type="Proteomes" id="UP001444071"/>
    </source>
</evidence>
<sequence length="119" mass="13852">MCPAFSFNRPLETVQRPFWWLTGEIRSKGGGFMVVVGFQRVAETAFFYKFEALLSIETHFQCCVIEEHNGAHLIQTAQDHFFITLKLFSPFTTKQVMFQRDITLYSELRAIINLHLKGM</sequence>
<protein>
    <submittedName>
        <fullName evidence="1">Uncharacterized protein</fullName>
    </submittedName>
</protein>
<evidence type="ECO:0000313" key="1">
    <source>
        <dbReference type="EMBL" id="MEQ2262762.1"/>
    </source>
</evidence>
<reference evidence="1 2" key="1">
    <citation type="submission" date="2021-06" db="EMBL/GenBank/DDBJ databases">
        <authorList>
            <person name="Palmer J.M."/>
        </authorList>
    </citation>
    <scope>NUCLEOTIDE SEQUENCE [LARGE SCALE GENOMIC DNA]</scope>
    <source>
        <strain evidence="1 2">XR_2019</strain>
        <tissue evidence="1">Muscle</tissue>
    </source>
</reference>
<dbReference type="Proteomes" id="UP001444071">
    <property type="component" value="Unassembled WGS sequence"/>
</dbReference>
<proteinExistence type="predicted"/>
<organism evidence="1 2">
    <name type="scientific">Xenotaenia resolanae</name>
    <dbReference type="NCBI Taxonomy" id="208358"/>
    <lineage>
        <taxon>Eukaryota</taxon>
        <taxon>Metazoa</taxon>
        <taxon>Chordata</taxon>
        <taxon>Craniata</taxon>
        <taxon>Vertebrata</taxon>
        <taxon>Euteleostomi</taxon>
        <taxon>Actinopterygii</taxon>
        <taxon>Neopterygii</taxon>
        <taxon>Teleostei</taxon>
        <taxon>Neoteleostei</taxon>
        <taxon>Acanthomorphata</taxon>
        <taxon>Ovalentaria</taxon>
        <taxon>Atherinomorphae</taxon>
        <taxon>Cyprinodontiformes</taxon>
        <taxon>Goodeidae</taxon>
        <taxon>Xenotaenia</taxon>
    </lineage>
</organism>
<keyword evidence="2" id="KW-1185">Reference proteome</keyword>